<reference evidence="3 4" key="1">
    <citation type="submission" date="2019-01" db="EMBL/GenBank/DDBJ databases">
        <title>Agromyces.</title>
        <authorList>
            <person name="Li J."/>
        </authorList>
    </citation>
    <scope>NUCLEOTIDE SEQUENCE [LARGE SCALE GENOMIC DNA]</scope>
    <source>
        <strain evidence="3 4">DSM 23870</strain>
    </source>
</reference>
<evidence type="ECO:0000313" key="2">
    <source>
        <dbReference type="EMBL" id="NYD66115.1"/>
    </source>
</evidence>
<dbReference type="EMBL" id="SDPM01000004">
    <property type="protein sequence ID" value="RXZ86459.1"/>
    <property type="molecule type" value="Genomic_DNA"/>
</dbReference>
<organism evidence="3 4">
    <name type="scientific">Agromyces atrinae</name>
    <dbReference type="NCBI Taxonomy" id="592376"/>
    <lineage>
        <taxon>Bacteria</taxon>
        <taxon>Bacillati</taxon>
        <taxon>Actinomycetota</taxon>
        <taxon>Actinomycetes</taxon>
        <taxon>Micrococcales</taxon>
        <taxon>Microbacteriaceae</taxon>
        <taxon>Agromyces</taxon>
    </lineage>
</organism>
<gene>
    <name evidence="2" type="ORF">BJ972_000634</name>
    <name evidence="3" type="ORF">ESP50_08615</name>
</gene>
<dbReference type="AlphaFoldDB" id="A0A4Q2M3N9"/>
<evidence type="ECO:0000313" key="3">
    <source>
        <dbReference type="EMBL" id="RXZ86459.1"/>
    </source>
</evidence>
<comment type="caution">
    <text evidence="3">The sequence shown here is derived from an EMBL/GenBank/DDBJ whole genome shotgun (WGS) entry which is preliminary data.</text>
</comment>
<name>A0A4Q2M3N9_9MICO</name>
<dbReference type="Proteomes" id="UP000581087">
    <property type="component" value="Unassembled WGS sequence"/>
</dbReference>
<dbReference type="InterPro" id="IPR032330">
    <property type="entry name" value="EF-G-binding_C"/>
</dbReference>
<evidence type="ECO:0000313" key="5">
    <source>
        <dbReference type="Proteomes" id="UP000581087"/>
    </source>
</evidence>
<dbReference type="OrthoDB" id="4171838at2"/>
<evidence type="ECO:0000259" key="1">
    <source>
        <dbReference type="Pfam" id="PF16571"/>
    </source>
</evidence>
<sequence>MQKLTLDDLRSSFINTSLRERQSITPPSDVDSIDWDGLDFIAWRDRKLADVGYVVVEIDGVPTGALLRRASGQVRSRPQCSWCEDIHLPNDVIMFIAKRAGRAGRMGNTIGTLVCANFECSTNVRRRPPLAYVGFDVEAERRRRIAVLSEHVRDFIRDVATDA</sequence>
<dbReference type="Proteomes" id="UP000292686">
    <property type="component" value="Unassembled WGS sequence"/>
</dbReference>
<dbReference type="Pfam" id="PF16571">
    <property type="entry name" value="FBP_C"/>
    <property type="match status" value="1"/>
</dbReference>
<feature type="domain" description="Elongation factor G-binding protein C-terminal treble-clef zinc-finger" evidence="1">
    <location>
        <begin position="8"/>
        <end position="159"/>
    </location>
</feature>
<proteinExistence type="predicted"/>
<keyword evidence="4" id="KW-1185">Reference proteome</keyword>
<dbReference type="RefSeq" id="WP_129174129.1">
    <property type="nucleotide sequence ID" value="NZ_JACCBI010000001.1"/>
</dbReference>
<dbReference type="EMBL" id="JACCBI010000001">
    <property type="protein sequence ID" value="NYD66115.1"/>
    <property type="molecule type" value="Genomic_DNA"/>
</dbReference>
<evidence type="ECO:0000313" key="4">
    <source>
        <dbReference type="Proteomes" id="UP000292686"/>
    </source>
</evidence>
<reference evidence="2 5" key="2">
    <citation type="submission" date="2020-07" db="EMBL/GenBank/DDBJ databases">
        <title>Sequencing the genomes of 1000 actinobacteria strains.</title>
        <authorList>
            <person name="Klenk H.-P."/>
        </authorList>
    </citation>
    <scope>NUCLEOTIDE SEQUENCE [LARGE SCALE GENOMIC DNA]</scope>
    <source>
        <strain evidence="2 5">DSM 23870</strain>
    </source>
</reference>
<protein>
    <submittedName>
        <fullName evidence="3">FBP domain-containing protein</fullName>
    </submittedName>
</protein>
<accession>A0A4Q2M3N9</accession>